<dbReference type="EMBL" id="WIAO01000030">
    <property type="protein sequence ID" value="MQM27856.1"/>
    <property type="molecule type" value="Genomic_DNA"/>
</dbReference>
<dbReference type="GO" id="GO:0016787">
    <property type="term" value="F:hydrolase activity"/>
    <property type="evidence" value="ECO:0007669"/>
    <property type="project" value="UniProtKB-KW"/>
</dbReference>
<dbReference type="SUPFAM" id="SSF56601">
    <property type="entry name" value="beta-lactamase/transpeptidase-like"/>
    <property type="match status" value="1"/>
</dbReference>
<dbReference type="Proteomes" id="UP000477750">
    <property type="component" value="Unassembled WGS sequence"/>
</dbReference>
<dbReference type="GO" id="GO:0016020">
    <property type="term" value="C:membrane"/>
    <property type="evidence" value="ECO:0007669"/>
    <property type="project" value="UniProtKB-SubCell"/>
</dbReference>
<dbReference type="PANTHER" id="PTHR46825:SF11">
    <property type="entry name" value="PENICILLIN-BINDING PROTEIN 4"/>
    <property type="match status" value="1"/>
</dbReference>
<protein>
    <submittedName>
        <fullName evidence="4">Serine hydrolase</fullName>
    </submittedName>
</protein>
<evidence type="ECO:0000256" key="2">
    <source>
        <dbReference type="ARBA" id="ARBA00023136"/>
    </source>
</evidence>
<keyword evidence="4" id="KW-0378">Hydrolase</keyword>
<evidence type="ECO:0000313" key="5">
    <source>
        <dbReference type="Proteomes" id="UP000477750"/>
    </source>
</evidence>
<accession>A0A6L5GE61</accession>
<dbReference type="PANTHER" id="PTHR46825">
    <property type="entry name" value="D-ALANYL-D-ALANINE-CARBOXYPEPTIDASE/ENDOPEPTIDASE AMPH"/>
    <property type="match status" value="1"/>
</dbReference>
<reference evidence="4 5" key="1">
    <citation type="submission" date="2019-10" db="EMBL/GenBank/DDBJ databases">
        <title>Glycomyces albidus sp. nov., a novel actinomycete isolated from rhizosphere soil of wheat (Triticum aestivum L.).</title>
        <authorList>
            <person name="Qian L."/>
        </authorList>
    </citation>
    <scope>NUCLEOTIDE SEQUENCE [LARGE SCALE GENOMIC DNA]</scope>
    <source>
        <strain evidence="4 5">NEAU-7082</strain>
    </source>
</reference>
<sequence length="352" mass="37975">MQTSELGDALDRELDRLAAERDFSGSVLITRAGRTVYEAHRGLADRAWGAPIGDRTRFALGSVTKIFTAVAVLDLVAEGRLALDTAVASVLPPERRPSTLRDDVTVRHLLTHTSGIADYFEEETATDAWVEEFAALWRDLPVYRVVEPVHYLPLFASLAPYRAPGERFQYSNAGFILLGLVVEDVAGTDYATAVGDRVFSPAGMDRSGLFAADQVRPDVATGYLRPSAPGEPWRTNVFATPSVGAPDGGAFSSARDLDRFLTAYAAGELVKPDLLEQALRPHVHVGRSTSMGLGVFLFGEGERRAYGAEGADPGAEALIRRYPGLDVNTVVLSNVNGSAWTVDEAVRAAVKR</sequence>
<evidence type="ECO:0000256" key="1">
    <source>
        <dbReference type="ARBA" id="ARBA00004370"/>
    </source>
</evidence>
<proteinExistence type="predicted"/>
<dbReference type="InterPro" id="IPR001466">
    <property type="entry name" value="Beta-lactam-related"/>
</dbReference>
<gene>
    <name evidence="4" type="ORF">GFD30_20115</name>
</gene>
<keyword evidence="2" id="KW-0472">Membrane</keyword>
<name>A0A6L5GE61_9ACTN</name>
<evidence type="ECO:0000259" key="3">
    <source>
        <dbReference type="Pfam" id="PF00144"/>
    </source>
</evidence>
<organism evidence="4 5">
    <name type="scientific">Glycomyces albidus</name>
    <dbReference type="NCBI Taxonomy" id="2656774"/>
    <lineage>
        <taxon>Bacteria</taxon>
        <taxon>Bacillati</taxon>
        <taxon>Actinomycetota</taxon>
        <taxon>Actinomycetes</taxon>
        <taxon>Glycomycetales</taxon>
        <taxon>Glycomycetaceae</taxon>
        <taxon>Glycomyces</taxon>
    </lineage>
</organism>
<feature type="domain" description="Beta-lactamase-related" evidence="3">
    <location>
        <begin position="15"/>
        <end position="345"/>
    </location>
</feature>
<comment type="caution">
    <text evidence="4">The sequence shown here is derived from an EMBL/GenBank/DDBJ whole genome shotgun (WGS) entry which is preliminary data.</text>
</comment>
<dbReference type="RefSeq" id="WP_153026978.1">
    <property type="nucleotide sequence ID" value="NZ_WIAO01000030.1"/>
</dbReference>
<dbReference type="AlphaFoldDB" id="A0A6L5GE61"/>
<dbReference type="Gene3D" id="3.40.710.10">
    <property type="entry name" value="DD-peptidase/beta-lactamase superfamily"/>
    <property type="match status" value="1"/>
</dbReference>
<dbReference type="InterPro" id="IPR012338">
    <property type="entry name" value="Beta-lactam/transpept-like"/>
</dbReference>
<keyword evidence="5" id="KW-1185">Reference proteome</keyword>
<dbReference type="InterPro" id="IPR050491">
    <property type="entry name" value="AmpC-like"/>
</dbReference>
<comment type="subcellular location">
    <subcellularLocation>
        <location evidence="1">Membrane</location>
    </subcellularLocation>
</comment>
<evidence type="ECO:0000313" key="4">
    <source>
        <dbReference type="EMBL" id="MQM27856.1"/>
    </source>
</evidence>
<dbReference type="Pfam" id="PF00144">
    <property type="entry name" value="Beta-lactamase"/>
    <property type="match status" value="1"/>
</dbReference>